<accession>A0ABQ3XXT4</accession>
<dbReference type="Pfam" id="PF13466">
    <property type="entry name" value="STAS_2"/>
    <property type="match status" value="1"/>
</dbReference>
<dbReference type="PROSITE" id="PS50801">
    <property type="entry name" value="STAS"/>
    <property type="match status" value="1"/>
</dbReference>
<dbReference type="SUPFAM" id="SSF52091">
    <property type="entry name" value="SpoIIaa-like"/>
    <property type="match status" value="1"/>
</dbReference>
<feature type="domain" description="STAS" evidence="1">
    <location>
        <begin position="4"/>
        <end position="95"/>
    </location>
</feature>
<protein>
    <recommendedName>
        <fullName evidence="1">STAS domain-containing protein</fullName>
    </recommendedName>
</protein>
<evidence type="ECO:0000313" key="3">
    <source>
        <dbReference type="Proteomes" id="UP000609879"/>
    </source>
</evidence>
<reference evidence="2 3" key="1">
    <citation type="submission" date="2021-01" db="EMBL/GenBank/DDBJ databases">
        <title>Whole genome shotgun sequence of Actinoplanes deccanensis NBRC 13994.</title>
        <authorList>
            <person name="Komaki H."/>
            <person name="Tamura T."/>
        </authorList>
    </citation>
    <scope>NUCLEOTIDE SEQUENCE [LARGE SCALE GENOMIC DNA]</scope>
    <source>
        <strain evidence="2 3">NBRC 13994</strain>
    </source>
</reference>
<dbReference type="InterPro" id="IPR036513">
    <property type="entry name" value="STAS_dom_sf"/>
</dbReference>
<dbReference type="InterPro" id="IPR058548">
    <property type="entry name" value="MlaB-like_STAS"/>
</dbReference>
<gene>
    <name evidence="2" type="ORF">Ade02nite_11920</name>
</gene>
<dbReference type="RefSeq" id="WP_203760495.1">
    <property type="nucleotide sequence ID" value="NZ_BAAABO010000025.1"/>
</dbReference>
<evidence type="ECO:0000313" key="2">
    <source>
        <dbReference type="EMBL" id="GID72551.1"/>
    </source>
</evidence>
<name>A0ABQ3XXT4_9ACTN</name>
<organism evidence="2 3">
    <name type="scientific">Paractinoplanes deccanensis</name>
    <dbReference type="NCBI Taxonomy" id="113561"/>
    <lineage>
        <taxon>Bacteria</taxon>
        <taxon>Bacillati</taxon>
        <taxon>Actinomycetota</taxon>
        <taxon>Actinomycetes</taxon>
        <taxon>Micromonosporales</taxon>
        <taxon>Micromonosporaceae</taxon>
        <taxon>Paractinoplanes</taxon>
    </lineage>
</organism>
<dbReference type="PANTHER" id="PTHR33495:SF2">
    <property type="entry name" value="ANTI-SIGMA FACTOR ANTAGONIST TM_1081-RELATED"/>
    <property type="match status" value="1"/>
</dbReference>
<dbReference type="PANTHER" id="PTHR33495">
    <property type="entry name" value="ANTI-SIGMA FACTOR ANTAGONIST TM_1081-RELATED-RELATED"/>
    <property type="match status" value="1"/>
</dbReference>
<dbReference type="InterPro" id="IPR002645">
    <property type="entry name" value="STAS_dom"/>
</dbReference>
<dbReference type="EMBL" id="BOMI01000017">
    <property type="protein sequence ID" value="GID72551.1"/>
    <property type="molecule type" value="Genomic_DNA"/>
</dbReference>
<dbReference type="CDD" id="cd07043">
    <property type="entry name" value="STAS_anti-anti-sigma_factors"/>
    <property type="match status" value="1"/>
</dbReference>
<keyword evidence="3" id="KW-1185">Reference proteome</keyword>
<evidence type="ECO:0000259" key="1">
    <source>
        <dbReference type="PROSITE" id="PS50801"/>
    </source>
</evidence>
<dbReference type="Proteomes" id="UP000609879">
    <property type="component" value="Unassembled WGS sequence"/>
</dbReference>
<sequence>MGRFEARTSEEAGEARVILSGDCDLSVQDELVTVLLAAVDGHERVVVDLAAVGFLDSSGVHSLVTAHHTARERGGRVIVAGATGAVATVLDITGVATLLGEGAAVAAEEPPAAERGTGG</sequence>
<comment type="caution">
    <text evidence="2">The sequence shown here is derived from an EMBL/GenBank/DDBJ whole genome shotgun (WGS) entry which is preliminary data.</text>
</comment>
<proteinExistence type="predicted"/>
<dbReference type="Gene3D" id="3.30.750.24">
    <property type="entry name" value="STAS domain"/>
    <property type="match status" value="1"/>
</dbReference>